<dbReference type="Pfam" id="PF01408">
    <property type="entry name" value="GFO_IDH_MocA"/>
    <property type="match status" value="1"/>
</dbReference>
<feature type="region of interest" description="Disordered" evidence="1">
    <location>
        <begin position="330"/>
        <end position="358"/>
    </location>
</feature>
<proteinExistence type="predicted"/>
<dbReference type="SUPFAM" id="SSF51735">
    <property type="entry name" value="NAD(P)-binding Rossmann-fold domains"/>
    <property type="match status" value="1"/>
</dbReference>
<reference evidence="4" key="1">
    <citation type="submission" date="2022-03" db="EMBL/GenBank/DDBJ databases">
        <title>Streptomyces 7R015 and 7R016 isolated from Barleria lupulina in Thailand.</title>
        <authorList>
            <person name="Kanchanasin P."/>
            <person name="Phongsopitanun W."/>
            <person name="Tanasupawat S."/>
        </authorList>
    </citation>
    <scope>NUCLEOTIDE SEQUENCE</scope>
    <source>
        <strain evidence="4">7R016</strain>
    </source>
</reference>
<feature type="domain" description="GFO/IDH/MocA-like oxidoreductase" evidence="3">
    <location>
        <begin position="131"/>
        <end position="241"/>
    </location>
</feature>
<evidence type="ECO:0000259" key="2">
    <source>
        <dbReference type="Pfam" id="PF01408"/>
    </source>
</evidence>
<dbReference type="InterPro" id="IPR055170">
    <property type="entry name" value="GFO_IDH_MocA-like_dom"/>
</dbReference>
<dbReference type="Proteomes" id="UP001165270">
    <property type="component" value="Unassembled WGS sequence"/>
</dbReference>
<dbReference type="InterPro" id="IPR051450">
    <property type="entry name" value="Gfo/Idh/MocA_Oxidoreductases"/>
</dbReference>
<sequence length="358" mass="37999">MADCPSTRIGVAGYGYWGSKHVRVLTSLSGVEVTVIEPDEERRRRARADHPGVGVVRDLDDMLDGLDGVVVVTPPATHARLALKALAAKVPTLVEKPLVLLEEDGVAVVEAARAAGVQLMVGHVFAYDAAVRKLRDVIASGELGRVLHIDCARLSLGRYRQDCDVVWDLAPHDISIVAHLLGELPATVSAWTHRAVRAAHADVAHLRLDFAEAGVPAFVHVSWLAPEKVRRITVVGEKKTAVYDDLAGDERLTIHDVGVELPDGDGGTDAGCRVVHRSGDIVSRPVPGAEPLMVQDAHFVDCVRAGTSPATPGEQGLAVVRVLAAADRAASTGTPAAVPRRRTAAGTEWGRRSVEVAS</sequence>
<feature type="compositionally biased region" description="Basic and acidic residues" evidence="1">
    <location>
        <begin position="349"/>
        <end position="358"/>
    </location>
</feature>
<evidence type="ECO:0000313" key="5">
    <source>
        <dbReference type="Proteomes" id="UP001165270"/>
    </source>
</evidence>
<organism evidence="4 5">
    <name type="scientific">Streptomyces spinosisporus</name>
    <dbReference type="NCBI Taxonomy" id="2927582"/>
    <lineage>
        <taxon>Bacteria</taxon>
        <taxon>Bacillati</taxon>
        <taxon>Actinomycetota</taxon>
        <taxon>Actinomycetes</taxon>
        <taxon>Kitasatosporales</taxon>
        <taxon>Streptomycetaceae</taxon>
        <taxon>Streptomyces</taxon>
    </lineage>
</organism>
<dbReference type="Gene3D" id="3.40.50.720">
    <property type="entry name" value="NAD(P)-binding Rossmann-like Domain"/>
    <property type="match status" value="1"/>
</dbReference>
<evidence type="ECO:0000256" key="1">
    <source>
        <dbReference type="SAM" id="MobiDB-lite"/>
    </source>
</evidence>
<dbReference type="PANTHER" id="PTHR43377">
    <property type="entry name" value="BILIVERDIN REDUCTASE A"/>
    <property type="match status" value="1"/>
</dbReference>
<evidence type="ECO:0000259" key="3">
    <source>
        <dbReference type="Pfam" id="PF22725"/>
    </source>
</evidence>
<dbReference type="RefSeq" id="WP_242711172.1">
    <property type="nucleotide sequence ID" value="NZ_JALDAX010000009.1"/>
</dbReference>
<dbReference type="Gene3D" id="3.30.360.10">
    <property type="entry name" value="Dihydrodipicolinate Reductase, domain 2"/>
    <property type="match status" value="1"/>
</dbReference>
<dbReference type="Pfam" id="PF22725">
    <property type="entry name" value="GFO_IDH_MocA_C3"/>
    <property type="match status" value="1"/>
</dbReference>
<name>A0ABS9XL00_9ACTN</name>
<evidence type="ECO:0000313" key="4">
    <source>
        <dbReference type="EMBL" id="MCI3242730.1"/>
    </source>
</evidence>
<dbReference type="InterPro" id="IPR000683">
    <property type="entry name" value="Gfo/Idh/MocA-like_OxRdtase_N"/>
</dbReference>
<feature type="domain" description="Gfo/Idh/MocA-like oxidoreductase N-terminal" evidence="2">
    <location>
        <begin position="8"/>
        <end position="123"/>
    </location>
</feature>
<dbReference type="InterPro" id="IPR036291">
    <property type="entry name" value="NAD(P)-bd_dom_sf"/>
</dbReference>
<dbReference type="SUPFAM" id="SSF55347">
    <property type="entry name" value="Glyceraldehyde-3-phosphate dehydrogenase-like, C-terminal domain"/>
    <property type="match status" value="1"/>
</dbReference>
<dbReference type="PANTHER" id="PTHR43377:SF6">
    <property type="entry name" value="GFO_IDH_MOCA-LIKE OXIDOREDUCTASE N-TERMINAL DOMAIN-CONTAINING PROTEIN"/>
    <property type="match status" value="1"/>
</dbReference>
<gene>
    <name evidence="4" type="ORF">MQN93_23680</name>
</gene>
<protein>
    <submittedName>
        <fullName evidence="4">Gfo/Idh/MocA family oxidoreductase</fullName>
    </submittedName>
</protein>
<keyword evidence="5" id="KW-1185">Reference proteome</keyword>
<accession>A0ABS9XL00</accession>
<dbReference type="EMBL" id="JALDAX010000009">
    <property type="protein sequence ID" value="MCI3242730.1"/>
    <property type="molecule type" value="Genomic_DNA"/>
</dbReference>
<comment type="caution">
    <text evidence="4">The sequence shown here is derived from an EMBL/GenBank/DDBJ whole genome shotgun (WGS) entry which is preliminary data.</text>
</comment>